<dbReference type="InterPro" id="IPR001509">
    <property type="entry name" value="Epimerase_deHydtase"/>
</dbReference>
<dbReference type="PANTHER" id="PTHR48079:SF6">
    <property type="entry name" value="NAD(P)-BINDING DOMAIN-CONTAINING PROTEIN-RELATED"/>
    <property type="match status" value="1"/>
</dbReference>
<dbReference type="Proteomes" id="UP001524586">
    <property type="component" value="Unassembled WGS sequence"/>
</dbReference>
<organism evidence="2 3">
    <name type="scientific">Methylomonas rivi</name>
    <dbReference type="NCBI Taxonomy" id="2952226"/>
    <lineage>
        <taxon>Bacteria</taxon>
        <taxon>Pseudomonadati</taxon>
        <taxon>Pseudomonadota</taxon>
        <taxon>Gammaproteobacteria</taxon>
        <taxon>Methylococcales</taxon>
        <taxon>Methylococcaceae</taxon>
        <taxon>Methylomonas</taxon>
    </lineage>
</organism>
<dbReference type="SUPFAM" id="SSF51735">
    <property type="entry name" value="NAD(P)-binding Rossmann-fold domains"/>
    <property type="match status" value="1"/>
</dbReference>
<keyword evidence="3" id="KW-1185">Reference proteome</keyword>
<evidence type="ECO:0000259" key="1">
    <source>
        <dbReference type="Pfam" id="PF01370"/>
    </source>
</evidence>
<dbReference type="Gene3D" id="3.40.50.720">
    <property type="entry name" value="NAD(P)-binding Rossmann-like Domain"/>
    <property type="match status" value="1"/>
</dbReference>
<protein>
    <submittedName>
        <fullName evidence="2">NAD-dependent epimerase/dehydratase family protein</fullName>
    </submittedName>
</protein>
<dbReference type="EMBL" id="JANIBK010000023">
    <property type="protein sequence ID" value="MCQ8128097.1"/>
    <property type="molecule type" value="Genomic_DNA"/>
</dbReference>
<dbReference type="RefSeq" id="WP_256614465.1">
    <property type="nucleotide sequence ID" value="NZ_JANIBK010000023.1"/>
</dbReference>
<comment type="caution">
    <text evidence="2">The sequence shown here is derived from an EMBL/GenBank/DDBJ whole genome shotgun (WGS) entry which is preliminary data.</text>
</comment>
<reference evidence="2 3" key="1">
    <citation type="submission" date="2022-07" db="EMBL/GenBank/DDBJ databases">
        <title>Methylomonas rivi sp. nov., Methylomonas rosea sp. nov., Methylomonas aureus sp. nov. and Methylomonas subterranea sp. nov., four novel methanotrophs isolated from a freshwater creek and the deep terrestrial subsurface.</title>
        <authorList>
            <person name="Abin C."/>
            <person name="Sankaranarayanan K."/>
            <person name="Garner C."/>
            <person name="Sindelar R."/>
            <person name="Kotary K."/>
            <person name="Garner R."/>
            <person name="Barclay S."/>
            <person name="Lawson P."/>
            <person name="Krumholz L."/>
        </authorList>
    </citation>
    <scope>NUCLEOTIDE SEQUENCE [LARGE SCALE GENOMIC DNA]</scope>
    <source>
        <strain evidence="2 3">WSC-6</strain>
    </source>
</reference>
<evidence type="ECO:0000313" key="3">
    <source>
        <dbReference type="Proteomes" id="UP001524586"/>
    </source>
</evidence>
<name>A0ABT1U2R8_9GAMM</name>
<proteinExistence type="predicted"/>
<sequence>MANILVVGCGDIGYRVALALHGLGHRVVGVKRRPLPAPAPFPIITADIRQAGGLQLIPVEFDLVLFIVSPGSRQAEAYQALYRSGLNNLLAHVAAAKPRWLMVSSSSVYGQDRGEWVDENSPTRPLSPTAQCLVAAEQRLWAMDDAHCVVRFSGIYGPGRDRLLRRAAQGEAVQQTPPSYTNRIHCDDCVGVLLLVIKNLLAGEPLLPCYLASDNDPAPIWEVMNWIALQYAYPAPAALNLTAEASQNKRCGNAGLAALGYEFLFPTYREGYIGPAAGVTVKKLYKPT</sequence>
<dbReference type="InterPro" id="IPR036291">
    <property type="entry name" value="NAD(P)-bd_dom_sf"/>
</dbReference>
<dbReference type="Pfam" id="PF01370">
    <property type="entry name" value="Epimerase"/>
    <property type="match status" value="1"/>
</dbReference>
<dbReference type="PANTHER" id="PTHR48079">
    <property type="entry name" value="PROTEIN YEEZ"/>
    <property type="match status" value="1"/>
</dbReference>
<feature type="domain" description="NAD-dependent epimerase/dehydratase" evidence="1">
    <location>
        <begin position="4"/>
        <end position="199"/>
    </location>
</feature>
<accession>A0ABT1U2R8</accession>
<dbReference type="InterPro" id="IPR051783">
    <property type="entry name" value="NAD(P)-dependent_oxidoreduct"/>
</dbReference>
<gene>
    <name evidence="2" type="ORF">NP596_06460</name>
</gene>
<evidence type="ECO:0000313" key="2">
    <source>
        <dbReference type="EMBL" id="MCQ8128097.1"/>
    </source>
</evidence>